<dbReference type="EMBL" id="FN648852">
    <property type="protein sequence ID" value="CBJ27282.1"/>
    <property type="molecule type" value="Genomic_DNA"/>
</dbReference>
<evidence type="ECO:0000313" key="4">
    <source>
        <dbReference type="Proteomes" id="UP000002630"/>
    </source>
</evidence>
<keyword evidence="2" id="KW-0677">Repeat</keyword>
<sequence length="128" mass="14100">MNSGVMSPEAIVSTTYRDSSHMLNDLQESLPKEIGGLKKLRRLDLANNRLEEIPDEASLLQDLEHVGLQGNPIQRMPLAIERLQTKGELLRSKARRQKLQQDAAAVVTSSGCRLGTNPRAGKRSNITG</sequence>
<dbReference type="InterPro" id="IPR032675">
    <property type="entry name" value="LRR_dom_sf"/>
</dbReference>
<evidence type="ECO:0000313" key="3">
    <source>
        <dbReference type="EMBL" id="CBJ27282.1"/>
    </source>
</evidence>
<dbReference type="STRING" id="2880.D7G5C8"/>
<dbReference type="OrthoDB" id="203703at2759"/>
<dbReference type="InterPro" id="IPR001611">
    <property type="entry name" value="Leu-rich_rpt"/>
</dbReference>
<dbReference type="SMART" id="SM00369">
    <property type="entry name" value="LRR_TYP"/>
    <property type="match status" value="2"/>
</dbReference>
<keyword evidence="4" id="KW-1185">Reference proteome</keyword>
<keyword evidence="1" id="KW-0433">Leucine-rich repeat</keyword>
<evidence type="ECO:0000256" key="1">
    <source>
        <dbReference type="ARBA" id="ARBA00022614"/>
    </source>
</evidence>
<dbReference type="PANTHER" id="PTHR48051">
    <property type="match status" value="1"/>
</dbReference>
<dbReference type="Pfam" id="PF00560">
    <property type="entry name" value="LRR_1"/>
    <property type="match status" value="1"/>
</dbReference>
<dbReference type="InterPro" id="IPR003591">
    <property type="entry name" value="Leu-rich_rpt_typical-subtyp"/>
</dbReference>
<organism evidence="3 4">
    <name type="scientific">Ectocarpus siliculosus</name>
    <name type="common">Brown alga</name>
    <name type="synonym">Conferva siliculosa</name>
    <dbReference type="NCBI Taxonomy" id="2880"/>
    <lineage>
        <taxon>Eukaryota</taxon>
        <taxon>Sar</taxon>
        <taxon>Stramenopiles</taxon>
        <taxon>Ochrophyta</taxon>
        <taxon>PX clade</taxon>
        <taxon>Phaeophyceae</taxon>
        <taxon>Ectocarpales</taxon>
        <taxon>Ectocarpaceae</taxon>
        <taxon>Ectocarpus</taxon>
    </lineage>
</organism>
<dbReference type="InterPro" id="IPR050216">
    <property type="entry name" value="LRR_domain-containing"/>
</dbReference>
<name>D7G5C8_ECTSI</name>
<accession>D7G5C8</accession>
<gene>
    <name evidence="3" type="ORF">Esi_0063_0131</name>
</gene>
<reference evidence="3 4" key="1">
    <citation type="journal article" date="2010" name="Nature">
        <title>The Ectocarpus genome and the independent evolution of multicellularity in brown algae.</title>
        <authorList>
            <person name="Cock J.M."/>
            <person name="Sterck L."/>
            <person name="Rouze P."/>
            <person name="Scornet D."/>
            <person name="Allen A.E."/>
            <person name="Amoutzias G."/>
            <person name="Anthouard V."/>
            <person name="Artiguenave F."/>
            <person name="Aury J.M."/>
            <person name="Badger J.H."/>
            <person name="Beszteri B."/>
            <person name="Billiau K."/>
            <person name="Bonnet E."/>
            <person name="Bothwell J.H."/>
            <person name="Bowler C."/>
            <person name="Boyen C."/>
            <person name="Brownlee C."/>
            <person name="Carrano C.J."/>
            <person name="Charrier B."/>
            <person name="Cho G.Y."/>
            <person name="Coelho S.M."/>
            <person name="Collen J."/>
            <person name="Corre E."/>
            <person name="Da Silva C."/>
            <person name="Delage L."/>
            <person name="Delaroque N."/>
            <person name="Dittami S.M."/>
            <person name="Doulbeau S."/>
            <person name="Elias M."/>
            <person name="Farnham G."/>
            <person name="Gachon C.M."/>
            <person name="Gschloessl B."/>
            <person name="Heesch S."/>
            <person name="Jabbari K."/>
            <person name="Jubin C."/>
            <person name="Kawai H."/>
            <person name="Kimura K."/>
            <person name="Kloareg B."/>
            <person name="Kupper F.C."/>
            <person name="Lang D."/>
            <person name="Le Bail A."/>
            <person name="Leblanc C."/>
            <person name="Lerouge P."/>
            <person name="Lohr M."/>
            <person name="Lopez P.J."/>
            <person name="Martens C."/>
            <person name="Maumus F."/>
            <person name="Michel G."/>
            <person name="Miranda-Saavedra D."/>
            <person name="Morales J."/>
            <person name="Moreau H."/>
            <person name="Motomura T."/>
            <person name="Nagasato C."/>
            <person name="Napoli C.A."/>
            <person name="Nelson D.R."/>
            <person name="Nyvall-Collen P."/>
            <person name="Peters A.F."/>
            <person name="Pommier C."/>
            <person name="Potin P."/>
            <person name="Poulain J."/>
            <person name="Quesneville H."/>
            <person name="Read B."/>
            <person name="Rensing S.A."/>
            <person name="Ritter A."/>
            <person name="Rousvoal S."/>
            <person name="Samanta M."/>
            <person name="Samson G."/>
            <person name="Schroeder D.C."/>
            <person name="Segurens B."/>
            <person name="Strittmatter M."/>
            <person name="Tonon T."/>
            <person name="Tregear J.W."/>
            <person name="Valentin K."/>
            <person name="von Dassow P."/>
            <person name="Yamagishi T."/>
            <person name="Van de Peer Y."/>
            <person name="Wincker P."/>
        </authorList>
    </citation>
    <scope>NUCLEOTIDE SEQUENCE [LARGE SCALE GENOMIC DNA]</scope>
    <source>
        <strain evidence="4">Ec32 / CCAP1310/4</strain>
    </source>
</reference>
<dbReference type="AlphaFoldDB" id="D7G5C8"/>
<dbReference type="GO" id="GO:0005737">
    <property type="term" value="C:cytoplasm"/>
    <property type="evidence" value="ECO:0007669"/>
    <property type="project" value="TreeGrafter"/>
</dbReference>
<dbReference type="SUPFAM" id="SSF52075">
    <property type="entry name" value="Outer arm dynein light chain 1"/>
    <property type="match status" value="1"/>
</dbReference>
<dbReference type="InParanoid" id="D7G5C8"/>
<dbReference type="Gene3D" id="3.80.10.10">
    <property type="entry name" value="Ribonuclease Inhibitor"/>
    <property type="match status" value="1"/>
</dbReference>
<dbReference type="PANTHER" id="PTHR48051:SF54">
    <property type="entry name" value="LEUCINE-RICH REPEAT-CONTAINING PROTEIN"/>
    <property type="match status" value="1"/>
</dbReference>
<dbReference type="PROSITE" id="PS51450">
    <property type="entry name" value="LRR"/>
    <property type="match status" value="1"/>
</dbReference>
<dbReference type="EMBL" id="FN649742">
    <property type="protein sequence ID" value="CBJ27282.1"/>
    <property type="molecule type" value="Genomic_DNA"/>
</dbReference>
<evidence type="ECO:0000256" key="2">
    <source>
        <dbReference type="ARBA" id="ARBA00022737"/>
    </source>
</evidence>
<proteinExistence type="predicted"/>
<dbReference type="Proteomes" id="UP000002630">
    <property type="component" value="Linkage Group LG17"/>
</dbReference>
<protein>
    <submittedName>
        <fullName evidence="3">Hypothetical leucine rich repeat protein</fullName>
    </submittedName>
</protein>